<keyword evidence="1" id="KW-0732">Signal</keyword>
<name>A0ABX8XA02_SHEPU</name>
<evidence type="ECO:0000256" key="1">
    <source>
        <dbReference type="SAM" id="SignalP"/>
    </source>
</evidence>
<dbReference type="InterPro" id="IPR047111">
    <property type="entry name" value="YbaP-like"/>
</dbReference>
<evidence type="ECO:0000313" key="2">
    <source>
        <dbReference type="EMBL" id="QYX72321.1"/>
    </source>
</evidence>
<proteinExistence type="predicted"/>
<gene>
    <name evidence="2" type="ORF">K3G22_16520</name>
</gene>
<dbReference type="GeneID" id="67444897"/>
<dbReference type="PANTHER" id="PTHR40590:SF1">
    <property type="entry name" value="CYTOPLASMIC PROTEIN"/>
    <property type="match status" value="1"/>
</dbReference>
<evidence type="ECO:0000313" key="3">
    <source>
        <dbReference type="Proteomes" id="UP000827084"/>
    </source>
</evidence>
<dbReference type="CDD" id="cd14789">
    <property type="entry name" value="Tiki"/>
    <property type="match status" value="1"/>
</dbReference>
<feature type="chain" id="PRO_5047427997" evidence="1">
    <location>
        <begin position="26"/>
        <end position="299"/>
    </location>
</feature>
<dbReference type="PANTHER" id="PTHR40590">
    <property type="entry name" value="CYTOPLASMIC PROTEIN-RELATED"/>
    <property type="match status" value="1"/>
</dbReference>
<dbReference type="RefSeq" id="WP_025008619.1">
    <property type="nucleotide sequence ID" value="NZ_BMPK01000001.1"/>
</dbReference>
<protein>
    <submittedName>
        <fullName evidence="2">TraB/GumN family protein</fullName>
    </submittedName>
</protein>
<sequence length="299" mass="33172">MATSHRRLIAAISCVTLFFHAAIFAAPSDKPPFYQVQWQGKSAYLLGSIHIGNRDFYPLPEQIETAFSKAKGLVVEVDMNKVDSRALLQKYGMADGTKGLDWQNRDKQTVESMTLYCASRASVCQSIQSFAPWLQATQLNLLRYNGLGYSTDYGVDAQLMARNKTLPVFELETAESQFQLLATFDSQEQWSMVRDAISVSDDELLSLITAWRSGDETELDTIMQEQMGGEGDTRIIDKILWQRNHTMAEGILKLMDASDVPAPLFVVIGAGHVVGDKSVVQLLKQAGAKVTACWSDTCL</sequence>
<dbReference type="Pfam" id="PF01963">
    <property type="entry name" value="TraB_PrgY_gumN"/>
    <property type="match status" value="1"/>
</dbReference>
<reference evidence="2 3" key="1">
    <citation type="submission" date="2021-08" db="EMBL/GenBank/DDBJ databases">
        <title>Shewanella putrefaciens YZ-J, complete genome.</title>
        <authorList>
            <person name="Yi Z."/>
        </authorList>
    </citation>
    <scope>NUCLEOTIDE SEQUENCE [LARGE SCALE GENOMIC DNA]</scope>
    <source>
        <strain evidence="2 3">YZ-J</strain>
    </source>
</reference>
<dbReference type="Proteomes" id="UP000827084">
    <property type="component" value="Chromosome"/>
</dbReference>
<accession>A0ABX8XA02</accession>
<dbReference type="EMBL" id="CP080635">
    <property type="protein sequence ID" value="QYX72321.1"/>
    <property type="molecule type" value="Genomic_DNA"/>
</dbReference>
<dbReference type="InterPro" id="IPR002816">
    <property type="entry name" value="TraB/PrgY/GumN_fam"/>
</dbReference>
<organism evidence="2 3">
    <name type="scientific">Shewanella putrefaciens</name>
    <name type="common">Pseudomonas putrefaciens</name>
    <dbReference type="NCBI Taxonomy" id="24"/>
    <lineage>
        <taxon>Bacteria</taxon>
        <taxon>Pseudomonadati</taxon>
        <taxon>Pseudomonadota</taxon>
        <taxon>Gammaproteobacteria</taxon>
        <taxon>Alteromonadales</taxon>
        <taxon>Shewanellaceae</taxon>
        <taxon>Shewanella</taxon>
    </lineage>
</organism>
<keyword evidence="3" id="KW-1185">Reference proteome</keyword>
<feature type="signal peptide" evidence="1">
    <location>
        <begin position="1"/>
        <end position="25"/>
    </location>
</feature>